<dbReference type="Proteomes" id="UP000541583">
    <property type="component" value="Unassembled WGS sequence"/>
</dbReference>
<name>A0ABR6PMC4_9SPHI</name>
<proteinExistence type="predicted"/>
<keyword evidence="3" id="KW-1185">Reference proteome</keyword>
<sequence>MDISVIICTYNPNLTRLAQTLSSLQKQSLDLLLWELIIVDNNSSNGFDAHLDLCFFPNSRIVREQRQGLTYARLKGFDEAKGEIIIMVDDDNILQNDYLQKTINLFKDHPRMGSAGGKSLPEFECATPAWLKEFYGNLALRDLGNDAIITKWENSYPNSAPIGAGMAIRKVALQSYIDAMRSDKNMITDRTDTSLTSGGDNEINIQILKSGWEIGYFPELVLRHIIPKERMQVHYLARLLRDTNRSWVQLLEKYHINPWKNINKQTLLPRKVKAYLSYKAWKNEVNFIKWQGACGMLEGRIKS</sequence>
<dbReference type="InterPro" id="IPR029044">
    <property type="entry name" value="Nucleotide-diphossugar_trans"/>
</dbReference>
<reference evidence="2 3" key="1">
    <citation type="submission" date="2020-08" db="EMBL/GenBank/DDBJ databases">
        <title>Genomic Encyclopedia of Type Strains, Phase IV (KMG-V): Genome sequencing to study the core and pangenomes of soil and plant-associated prokaryotes.</title>
        <authorList>
            <person name="Whitman W."/>
        </authorList>
    </citation>
    <scope>NUCLEOTIDE SEQUENCE [LARGE SCALE GENOMIC DNA]</scope>
    <source>
        <strain evidence="2 3">ANJLi2</strain>
    </source>
</reference>
<organism evidence="2 3">
    <name type="scientific">Mucilaginibacter lappiensis</name>
    <dbReference type="NCBI Taxonomy" id="354630"/>
    <lineage>
        <taxon>Bacteria</taxon>
        <taxon>Pseudomonadati</taxon>
        <taxon>Bacteroidota</taxon>
        <taxon>Sphingobacteriia</taxon>
        <taxon>Sphingobacteriales</taxon>
        <taxon>Sphingobacteriaceae</taxon>
        <taxon>Mucilaginibacter</taxon>
    </lineage>
</organism>
<evidence type="ECO:0000259" key="1">
    <source>
        <dbReference type="Pfam" id="PF00535"/>
    </source>
</evidence>
<evidence type="ECO:0000313" key="2">
    <source>
        <dbReference type="EMBL" id="MBB6110913.1"/>
    </source>
</evidence>
<feature type="domain" description="Glycosyltransferase 2-like" evidence="1">
    <location>
        <begin position="4"/>
        <end position="113"/>
    </location>
</feature>
<dbReference type="SUPFAM" id="SSF53448">
    <property type="entry name" value="Nucleotide-diphospho-sugar transferases"/>
    <property type="match status" value="1"/>
</dbReference>
<dbReference type="Pfam" id="PF00535">
    <property type="entry name" value="Glycos_transf_2"/>
    <property type="match status" value="1"/>
</dbReference>
<dbReference type="EMBL" id="JACHCB010000009">
    <property type="protein sequence ID" value="MBB6110913.1"/>
    <property type="molecule type" value="Genomic_DNA"/>
</dbReference>
<dbReference type="PANTHER" id="PTHR43685:SF2">
    <property type="entry name" value="GLYCOSYLTRANSFERASE 2-LIKE DOMAIN-CONTAINING PROTEIN"/>
    <property type="match status" value="1"/>
</dbReference>
<dbReference type="InterPro" id="IPR050834">
    <property type="entry name" value="Glycosyltransf_2"/>
</dbReference>
<accession>A0ABR6PMC4</accession>
<evidence type="ECO:0000313" key="3">
    <source>
        <dbReference type="Proteomes" id="UP000541583"/>
    </source>
</evidence>
<dbReference type="CDD" id="cd00761">
    <property type="entry name" value="Glyco_tranf_GTA_type"/>
    <property type="match status" value="1"/>
</dbReference>
<dbReference type="Gene3D" id="3.90.550.10">
    <property type="entry name" value="Spore Coat Polysaccharide Biosynthesis Protein SpsA, Chain A"/>
    <property type="match status" value="1"/>
</dbReference>
<comment type="caution">
    <text evidence="2">The sequence shown here is derived from an EMBL/GenBank/DDBJ whole genome shotgun (WGS) entry which is preliminary data.</text>
</comment>
<dbReference type="InterPro" id="IPR001173">
    <property type="entry name" value="Glyco_trans_2-like"/>
</dbReference>
<dbReference type="RefSeq" id="WP_076374693.1">
    <property type="nucleotide sequence ID" value="NZ_FTMG01000009.1"/>
</dbReference>
<dbReference type="PANTHER" id="PTHR43685">
    <property type="entry name" value="GLYCOSYLTRANSFERASE"/>
    <property type="match status" value="1"/>
</dbReference>
<gene>
    <name evidence="2" type="ORF">HDF23_003674</name>
</gene>
<protein>
    <submittedName>
        <fullName evidence="2">Glycosyltransferase involved in cell wall biosynthesis</fullName>
    </submittedName>
</protein>